<dbReference type="Pfam" id="PF00109">
    <property type="entry name" value="ketoacyl-synt"/>
    <property type="match status" value="1"/>
</dbReference>
<dbReference type="InterPro" id="IPR011032">
    <property type="entry name" value="GroES-like_sf"/>
</dbReference>
<dbReference type="Gene3D" id="3.40.47.10">
    <property type="match status" value="1"/>
</dbReference>
<evidence type="ECO:0000256" key="6">
    <source>
        <dbReference type="ARBA" id="ARBA00023268"/>
    </source>
</evidence>
<feature type="domain" description="PKS/mFAS DH" evidence="11">
    <location>
        <begin position="893"/>
        <end position="1176"/>
    </location>
</feature>
<dbReference type="InterPro" id="IPR014031">
    <property type="entry name" value="Ketoacyl_synth_C"/>
</dbReference>
<dbReference type="InterPro" id="IPR016036">
    <property type="entry name" value="Malonyl_transacylase_ACP-bd"/>
</dbReference>
<feature type="domain" description="Carrier" evidence="9">
    <location>
        <begin position="2356"/>
        <end position="2433"/>
    </location>
</feature>
<dbReference type="PANTHER" id="PTHR43775">
    <property type="entry name" value="FATTY ACID SYNTHASE"/>
    <property type="match status" value="1"/>
</dbReference>
<evidence type="ECO:0000256" key="3">
    <source>
        <dbReference type="ARBA" id="ARBA00022603"/>
    </source>
</evidence>
<dbReference type="InterPro" id="IPR032821">
    <property type="entry name" value="PKS_assoc"/>
</dbReference>
<dbReference type="Pfam" id="PF14765">
    <property type="entry name" value="PS-DH"/>
    <property type="match status" value="1"/>
</dbReference>
<dbReference type="Pfam" id="PF08240">
    <property type="entry name" value="ADH_N"/>
    <property type="match status" value="1"/>
</dbReference>
<evidence type="ECO:0000256" key="1">
    <source>
        <dbReference type="ARBA" id="ARBA00022450"/>
    </source>
</evidence>
<dbReference type="SMART" id="SM00826">
    <property type="entry name" value="PKS_DH"/>
    <property type="match status" value="1"/>
</dbReference>
<dbReference type="PROSITE" id="PS52019">
    <property type="entry name" value="PKS_MFAS_DH"/>
    <property type="match status" value="1"/>
</dbReference>
<evidence type="ECO:0000256" key="2">
    <source>
        <dbReference type="ARBA" id="ARBA00022553"/>
    </source>
</evidence>
<dbReference type="InterPro" id="IPR049900">
    <property type="entry name" value="PKS_mFAS_DH"/>
</dbReference>
<dbReference type="InterPro" id="IPR014030">
    <property type="entry name" value="Ketoacyl_synth_N"/>
</dbReference>
<dbReference type="InterPro" id="IPR013968">
    <property type="entry name" value="PKS_KR"/>
</dbReference>
<dbReference type="SMART" id="SM00825">
    <property type="entry name" value="PKS_KS"/>
    <property type="match status" value="1"/>
</dbReference>
<keyword evidence="3" id="KW-0489">Methyltransferase</keyword>
<dbReference type="SMART" id="SM00823">
    <property type="entry name" value="PKS_PP"/>
    <property type="match status" value="1"/>
</dbReference>
<evidence type="ECO:0000259" key="9">
    <source>
        <dbReference type="PROSITE" id="PS50075"/>
    </source>
</evidence>
<feature type="active site" description="Proton donor; for dehydratase activity" evidence="8">
    <location>
        <position position="1093"/>
    </location>
</feature>
<dbReference type="Gene3D" id="3.90.180.10">
    <property type="entry name" value="Medium-chain alcohol dehydrogenases, catalytic domain"/>
    <property type="match status" value="1"/>
</dbReference>
<dbReference type="VEuPathDB" id="FungiDB:ASPBRDRAFT_201415"/>
<dbReference type="InterPro" id="IPR020843">
    <property type="entry name" value="ER"/>
</dbReference>
<dbReference type="InterPro" id="IPR016035">
    <property type="entry name" value="Acyl_Trfase/lysoPLipase"/>
</dbReference>
<dbReference type="InterPro" id="IPR036291">
    <property type="entry name" value="NAD(P)-bd_dom_sf"/>
</dbReference>
<keyword evidence="7" id="KW-0012">Acyltransferase</keyword>
<proteinExistence type="predicted"/>
<dbReference type="InterPro" id="IPR020806">
    <property type="entry name" value="PKS_PP-bd"/>
</dbReference>
<dbReference type="Pfam" id="PF08659">
    <property type="entry name" value="KR"/>
    <property type="match status" value="1"/>
</dbReference>
<dbReference type="SUPFAM" id="SSF51735">
    <property type="entry name" value="NAD(P)-binding Rossmann-fold domains"/>
    <property type="match status" value="2"/>
</dbReference>
<dbReference type="InterPro" id="IPR049552">
    <property type="entry name" value="PKS_DH_N"/>
</dbReference>
<dbReference type="InterPro" id="IPR020807">
    <property type="entry name" value="PKS_DH"/>
</dbReference>
<feature type="region of interest" description="C-terminal hotdog fold" evidence="8">
    <location>
        <begin position="1032"/>
        <end position="1176"/>
    </location>
</feature>
<dbReference type="GeneID" id="93574037"/>
<dbReference type="CDD" id="cd02440">
    <property type="entry name" value="AdoMet_MTases"/>
    <property type="match status" value="1"/>
</dbReference>
<dbReference type="RefSeq" id="XP_067473151.1">
    <property type="nucleotide sequence ID" value="XM_067621549.1"/>
</dbReference>
<dbReference type="Pfam" id="PF21089">
    <property type="entry name" value="PKS_DH_N"/>
    <property type="match status" value="1"/>
</dbReference>
<dbReference type="InterPro" id="IPR050091">
    <property type="entry name" value="PKS_NRPS_Biosynth_Enz"/>
</dbReference>
<dbReference type="Pfam" id="PF00698">
    <property type="entry name" value="Acyl_transf_1"/>
    <property type="match status" value="1"/>
</dbReference>
<protein>
    <submittedName>
        <fullName evidence="12">Uncharacterized protein</fullName>
    </submittedName>
</protein>
<dbReference type="OrthoDB" id="329835at2759"/>
<feature type="domain" description="Ketosynthase family 3 (KS3)" evidence="10">
    <location>
        <begin position="12"/>
        <end position="430"/>
    </location>
</feature>
<dbReference type="OMA" id="NYGPEFQ"/>
<dbReference type="GO" id="GO:0031177">
    <property type="term" value="F:phosphopantetheine binding"/>
    <property type="evidence" value="ECO:0007669"/>
    <property type="project" value="InterPro"/>
</dbReference>
<dbReference type="CDD" id="cd05195">
    <property type="entry name" value="enoyl_red"/>
    <property type="match status" value="1"/>
</dbReference>
<dbReference type="SUPFAM" id="SSF52151">
    <property type="entry name" value="FabD/lysophospholipase-like"/>
    <property type="match status" value="1"/>
</dbReference>
<feature type="active site" description="Proton acceptor; for dehydratase activity" evidence="8">
    <location>
        <position position="925"/>
    </location>
</feature>
<feature type="region of interest" description="N-terminal hotdog fold" evidence="8">
    <location>
        <begin position="893"/>
        <end position="1021"/>
    </location>
</feature>
<dbReference type="Pfam" id="PF13602">
    <property type="entry name" value="ADH_zinc_N_2"/>
    <property type="match status" value="1"/>
</dbReference>
<dbReference type="InterPro" id="IPR057326">
    <property type="entry name" value="KR_dom"/>
</dbReference>
<name>A0A1L9U2I1_ASPBC</name>
<dbReference type="Pfam" id="PF00550">
    <property type="entry name" value="PP-binding"/>
    <property type="match status" value="1"/>
</dbReference>
<dbReference type="InterPro" id="IPR036736">
    <property type="entry name" value="ACP-like_sf"/>
</dbReference>
<dbReference type="InterPro" id="IPR020841">
    <property type="entry name" value="PKS_Beta-ketoAc_synthase_dom"/>
</dbReference>
<dbReference type="InterPro" id="IPR001227">
    <property type="entry name" value="Ac_transferase_dom_sf"/>
</dbReference>
<dbReference type="PROSITE" id="PS50075">
    <property type="entry name" value="CARRIER"/>
    <property type="match status" value="1"/>
</dbReference>
<dbReference type="GO" id="GO:0008168">
    <property type="term" value="F:methyltransferase activity"/>
    <property type="evidence" value="ECO:0007669"/>
    <property type="project" value="UniProtKB-KW"/>
</dbReference>
<dbReference type="InterPro" id="IPR029063">
    <property type="entry name" value="SAM-dependent_MTases_sf"/>
</dbReference>
<reference evidence="13" key="1">
    <citation type="journal article" date="2017" name="Genome Biol.">
        <title>Comparative genomics reveals high biological diversity and specific adaptations in the industrially and medically important fungal genus Aspergillus.</title>
        <authorList>
            <person name="de Vries R.P."/>
            <person name="Riley R."/>
            <person name="Wiebenga A."/>
            <person name="Aguilar-Osorio G."/>
            <person name="Amillis S."/>
            <person name="Uchima C.A."/>
            <person name="Anderluh G."/>
            <person name="Asadollahi M."/>
            <person name="Askin M."/>
            <person name="Barry K."/>
            <person name="Battaglia E."/>
            <person name="Bayram O."/>
            <person name="Benocci T."/>
            <person name="Braus-Stromeyer S.A."/>
            <person name="Caldana C."/>
            <person name="Canovas D."/>
            <person name="Cerqueira G.C."/>
            <person name="Chen F."/>
            <person name="Chen W."/>
            <person name="Choi C."/>
            <person name="Clum A."/>
            <person name="Dos Santos R.A."/>
            <person name="Damasio A.R."/>
            <person name="Diallinas G."/>
            <person name="Emri T."/>
            <person name="Fekete E."/>
            <person name="Flipphi M."/>
            <person name="Freyberg S."/>
            <person name="Gallo A."/>
            <person name="Gournas C."/>
            <person name="Habgood R."/>
            <person name="Hainaut M."/>
            <person name="Harispe M.L."/>
            <person name="Henrissat B."/>
            <person name="Hilden K.S."/>
            <person name="Hope R."/>
            <person name="Hossain A."/>
            <person name="Karabika E."/>
            <person name="Karaffa L."/>
            <person name="Karanyi Z."/>
            <person name="Krasevec N."/>
            <person name="Kuo A."/>
            <person name="Kusch H."/>
            <person name="LaButti K."/>
            <person name="Lagendijk E.L."/>
            <person name="Lapidus A."/>
            <person name="Levasseur A."/>
            <person name="Lindquist E."/>
            <person name="Lipzen A."/>
            <person name="Logrieco A.F."/>
            <person name="MacCabe A."/>
            <person name="Maekelae M.R."/>
            <person name="Malavazi I."/>
            <person name="Melin P."/>
            <person name="Meyer V."/>
            <person name="Mielnichuk N."/>
            <person name="Miskei M."/>
            <person name="Molnar A.P."/>
            <person name="Mule G."/>
            <person name="Ngan C.Y."/>
            <person name="Orejas M."/>
            <person name="Orosz E."/>
            <person name="Ouedraogo J.P."/>
            <person name="Overkamp K.M."/>
            <person name="Park H.-S."/>
            <person name="Perrone G."/>
            <person name="Piumi F."/>
            <person name="Punt P.J."/>
            <person name="Ram A.F."/>
            <person name="Ramon A."/>
            <person name="Rauscher S."/>
            <person name="Record E."/>
            <person name="Riano-Pachon D.M."/>
            <person name="Robert V."/>
            <person name="Roehrig J."/>
            <person name="Ruller R."/>
            <person name="Salamov A."/>
            <person name="Salih N.S."/>
            <person name="Samson R.A."/>
            <person name="Sandor E."/>
            <person name="Sanguinetti M."/>
            <person name="Schuetze T."/>
            <person name="Sepcic K."/>
            <person name="Shelest E."/>
            <person name="Sherlock G."/>
            <person name="Sophianopoulou V."/>
            <person name="Squina F.M."/>
            <person name="Sun H."/>
            <person name="Susca A."/>
            <person name="Todd R.B."/>
            <person name="Tsang A."/>
            <person name="Unkles S.E."/>
            <person name="van de Wiele N."/>
            <person name="van Rossen-Uffink D."/>
            <person name="Oliveira J.V."/>
            <person name="Vesth T.C."/>
            <person name="Visser J."/>
            <person name="Yu J.-H."/>
            <person name="Zhou M."/>
            <person name="Andersen M.R."/>
            <person name="Archer D.B."/>
            <person name="Baker S.E."/>
            <person name="Benoit I."/>
            <person name="Brakhage A.A."/>
            <person name="Braus G.H."/>
            <person name="Fischer R."/>
            <person name="Frisvad J.C."/>
            <person name="Goldman G.H."/>
            <person name="Houbraken J."/>
            <person name="Oakley B."/>
            <person name="Pocsi I."/>
            <person name="Scazzocchio C."/>
            <person name="Seiboth B."/>
            <person name="vanKuyk P.A."/>
            <person name="Wortman J."/>
            <person name="Dyer P.S."/>
            <person name="Grigoriev I.V."/>
        </authorList>
    </citation>
    <scope>NUCLEOTIDE SEQUENCE [LARGE SCALE GENOMIC DNA]</scope>
    <source>
        <strain evidence="13">CBS 101740 / IMI 381727 / IBT 21946</strain>
    </source>
</reference>
<dbReference type="InterPro" id="IPR016039">
    <property type="entry name" value="Thiolase-like"/>
</dbReference>
<dbReference type="FunFam" id="3.40.50.720:FF:000209">
    <property type="entry name" value="Polyketide synthase Pks12"/>
    <property type="match status" value="1"/>
</dbReference>
<dbReference type="SUPFAM" id="SSF53901">
    <property type="entry name" value="Thiolase-like"/>
    <property type="match status" value="1"/>
</dbReference>
<evidence type="ECO:0000259" key="11">
    <source>
        <dbReference type="PROSITE" id="PS52019"/>
    </source>
</evidence>
<dbReference type="Gene3D" id="1.10.1200.10">
    <property type="entry name" value="ACP-like"/>
    <property type="match status" value="1"/>
</dbReference>
<dbReference type="InterPro" id="IPR013154">
    <property type="entry name" value="ADH-like_N"/>
</dbReference>
<dbReference type="InterPro" id="IPR049551">
    <property type="entry name" value="PKS_DH_C"/>
</dbReference>
<keyword evidence="13" id="KW-1185">Reference proteome</keyword>
<dbReference type="Proteomes" id="UP000184499">
    <property type="component" value="Unassembled WGS sequence"/>
</dbReference>
<dbReference type="EMBL" id="KV878704">
    <property type="protein sequence ID" value="OJJ65900.1"/>
    <property type="molecule type" value="Genomic_DNA"/>
</dbReference>
<dbReference type="SUPFAM" id="SSF53335">
    <property type="entry name" value="S-adenosyl-L-methionine-dependent methyltransferases"/>
    <property type="match status" value="1"/>
</dbReference>
<sequence>MGSHGMAETATSCPLAIVGMGMRLPGGVKNDSEFWDLLVNKRCARGELPADRYNIDGFYSASGQRGSVRCKYAYCLDEDISKFDAEFFNISPVELARMDPQQRLLLKVVWECMESGGQVAWQGKDIACFVGVYGEDWLDMARKDHQNLGQGWIGGIGDFAIANRVSYHYDLRGPSCTVRTACSSALVGLDMAQRAIATGECSSAIVAGTSLLLTPSYTISMTEEGALSPDGRCKTFDASANGYARGEAINAIYVKKLEDAIRDNDPIRGVIRGTGTNTDGKTPGLYTPSAEAQAKLIRKTYEQAGILDLSQTAYIEAHGTGTSVGDRTEAAAIANVFGQNGIIMGAVKPNVGHSEGASGLTGLIKAVLALEHWQIPPNIHFSTPNPGIPFEEARLRVPKEMLPWPLDRMDRVSVNAFGIGGVNAHAIVESASSYVSGAKRNKGRKIRPYLHVVSADNMESLTAQIQATKEYLSTSRVPKIDIAYTLCQRRSHMVCRGFVVSDDDSQPAVSDARRFPAKHPSLVFVFNGQGAQWAGMAAELLQAFPYFRSSIKRMDMSLRALEDPPSWTILDTLADVAHGSWTSKAEFVQPLSTALQIGLVDLFAEWNIRPATVLGHSSGETAAAYAMGSLTAEEAIVIAFYRGKLASSLPLEGAMAAVGMSLQEVEEFLLEGAVIACENSPQSVTISGDVDMVEAVGERIKLTRPETFYRRLQVNIAYHSHHMKAIGEEYRTILEKYVGTHPPLPYSTVTADSQSGQRQLDAAYWQKNLESPVRFSSAVQSLLKEKESAVFLEIGPHSALAGPIRQIFSTSTSQSNPVYVPTLARGKNSVSSLMATAGHIYTLGMDVNLGRVNGTGAERVVTDLPLYPWQDRTAYWEESRVTKGWRLRQYPNHELLGASLLEASDLEPAWRNILRLEDVPWLEDHRVGGDIVFPGAGYVAMAGEAIRRITGLSEYTASRLHMNNALLLHTGAPVELITNFRPERITSVSDSAAFEFNISSFVNDHWTKHCTGSVRGGQWTQNMDCRLMDPLPRRVNSLVWYRALSTIGLTYGPSFQGLENITADPNGGHAVATANENLEGSDSFYHIHPTVIDQCMQLMILAKCGGKPRKIDRPVIPKTIKELHVAPASETLSVQASVGVAEGDALEGRIVAFSNGQPTLQIQGCTFSNLDMQEKVDDIAAAEMKWAPHIDLVRFEDLFNVKSNKSGMILLEQLTILRMLETRDRLRSTNIKMEHFEHYTNWLEAETMRIANGEYNRIIPEAREWATLEPQQRISLAQARLVEGRGDEQLAPLRIAVESIFENIDGLANGGVQPLELLTKNNVLSDIYAARKEMNSFFASMGHTKPTMNVLEIGGGTGSTTAIALKSLVIDGDVRMYSTYTFTDISPGFFASAREQFQRYEQVDFRALDISKDPVEQGFSSHSFDLIIADNVIHATPSVHTTLCNVRKLLAPGGKLFLQELCTEMLSVGFIMGTLPGWWLGSEDGRATRPYVSVQRWDEELQKVGFTGVESAVYDDEEPYQVNAYIISSAADECGAACCPVTLLYKSKIGDTARNIERILVQKGYIVSWQKLGQDMPTGQFVISLLDLEGPFFHDLSGEDWNAFVAYVTSTELASLVWLTKNCQIHCADPRYAPVLGVARNVRFESSLDFVTVEVDDFASREAAESLVKIIANFCAQKERDGADIDPEYAIVNGTPHVPRYFPISPDEHAEDPEEGTGRKLCIDKKGLLDSLTWVQSRPRELGDNEVEIRLEAIGLNYKDVLIAMGVIPESKTALGLEGSGTVTRTGPGVTRVQAGDRVMTWAARGCFSTNWITAENLCVRIPDSLSFEDAATIPSVFLAAIHSLMGVAKLQLGDIILVHSASGGVGQAAIQLSQYIGAEVYATVGREEKAQFLTENFGIPKCRIYNSRDSSFADQVLHDTQGKGVDVVLNSLSGELLHASWRCVASFGTMVELGKRDFLDYGMLSMNEFAENRSFAGVDMSALTDAKPRVIQRYLDQCADLIQQGHVKPIYPKHVFDAVDVTKAFRYMQGGQHIGKIVVKMPQDPRQLPTNIALEDKPLFSSDKSYLLVGGLGGLGRAVSAWMIENGARHLVYLSPTAHKKPRTEEVFRELQALGGNPTLVTGTVTNIEDIRRAVDLSPRPIAGVLHMPMVLRDRSLVQMTIEDWEGATAPKVQGAWNLHQVFDHNIDLDFFLLFGSMVGHQGNWGQTNYAAGGAFQNALTHHRRGLGLPANVIDIGIMGEVGYVSEHAPTFQKLKGMNLVMSESEVLQSIRVVLSQHRAAQAAGAECSDGIAGILVGHMSKTRGLNGLAKDDIRLSVHRNLSTSRRSALVSGDSPLTQFLNTAAADPDVLRDAASIEVVTSEIADMLCSIMSLRKEEMDITSSLTALGLDSLVSVEIRRWWRQNLGLEISVLQITSVDSVQQLGVLAVDSLREEYLGEKGQHPSTKE</sequence>
<dbReference type="GO" id="GO:0044550">
    <property type="term" value="P:secondary metabolite biosynthetic process"/>
    <property type="evidence" value="ECO:0007669"/>
    <property type="project" value="TreeGrafter"/>
</dbReference>
<evidence type="ECO:0000313" key="12">
    <source>
        <dbReference type="EMBL" id="OJJ65900.1"/>
    </source>
</evidence>
<dbReference type="GO" id="GO:0004312">
    <property type="term" value="F:fatty acid synthase activity"/>
    <property type="evidence" value="ECO:0007669"/>
    <property type="project" value="TreeGrafter"/>
</dbReference>
<dbReference type="GO" id="GO:0016491">
    <property type="term" value="F:oxidoreductase activity"/>
    <property type="evidence" value="ECO:0007669"/>
    <property type="project" value="InterPro"/>
</dbReference>
<dbReference type="GO" id="GO:0032259">
    <property type="term" value="P:methylation"/>
    <property type="evidence" value="ECO:0007669"/>
    <property type="project" value="UniProtKB-KW"/>
</dbReference>
<dbReference type="GO" id="GO:1901336">
    <property type="term" value="P:lactone biosynthetic process"/>
    <property type="evidence" value="ECO:0007669"/>
    <property type="project" value="UniProtKB-ARBA"/>
</dbReference>
<dbReference type="STRING" id="767769.A0A1L9U2I1"/>
<accession>A0A1L9U2I1</accession>
<dbReference type="SMART" id="SM00829">
    <property type="entry name" value="PKS_ER"/>
    <property type="match status" value="1"/>
</dbReference>
<evidence type="ECO:0000256" key="7">
    <source>
        <dbReference type="ARBA" id="ARBA00023315"/>
    </source>
</evidence>
<dbReference type="Gene3D" id="3.40.366.10">
    <property type="entry name" value="Malonyl-Coenzyme A Acyl Carrier Protein, domain 2"/>
    <property type="match status" value="1"/>
</dbReference>
<dbReference type="SUPFAM" id="SSF55048">
    <property type="entry name" value="Probable ACP-binding domain of malonyl-CoA ACP transacylase"/>
    <property type="match status" value="1"/>
</dbReference>
<dbReference type="InterPro" id="IPR013217">
    <property type="entry name" value="Methyltransf_12"/>
</dbReference>
<dbReference type="SUPFAM" id="SSF50129">
    <property type="entry name" value="GroES-like"/>
    <property type="match status" value="1"/>
</dbReference>
<dbReference type="SMART" id="SM00827">
    <property type="entry name" value="PKS_AT"/>
    <property type="match status" value="1"/>
</dbReference>
<dbReference type="InterPro" id="IPR014043">
    <property type="entry name" value="Acyl_transferase_dom"/>
</dbReference>
<evidence type="ECO:0000256" key="5">
    <source>
        <dbReference type="ARBA" id="ARBA00022857"/>
    </source>
</evidence>
<evidence type="ECO:0000259" key="10">
    <source>
        <dbReference type="PROSITE" id="PS52004"/>
    </source>
</evidence>
<organism evidence="12 13">
    <name type="scientific">Aspergillus brasiliensis (strain CBS 101740 / IMI 381727 / IBT 21946)</name>
    <dbReference type="NCBI Taxonomy" id="767769"/>
    <lineage>
        <taxon>Eukaryota</taxon>
        <taxon>Fungi</taxon>
        <taxon>Dikarya</taxon>
        <taxon>Ascomycota</taxon>
        <taxon>Pezizomycotina</taxon>
        <taxon>Eurotiomycetes</taxon>
        <taxon>Eurotiomycetidae</taxon>
        <taxon>Eurotiales</taxon>
        <taxon>Aspergillaceae</taxon>
        <taxon>Aspergillus</taxon>
        <taxon>Aspergillus subgen. Circumdati</taxon>
    </lineage>
</organism>
<dbReference type="SUPFAM" id="SSF47336">
    <property type="entry name" value="ACP-like"/>
    <property type="match status" value="1"/>
</dbReference>
<keyword evidence="1" id="KW-0596">Phosphopantetheine</keyword>
<evidence type="ECO:0000313" key="13">
    <source>
        <dbReference type="Proteomes" id="UP000184499"/>
    </source>
</evidence>
<evidence type="ECO:0000256" key="8">
    <source>
        <dbReference type="PROSITE-ProRule" id="PRU01363"/>
    </source>
</evidence>
<dbReference type="InterPro" id="IPR009081">
    <property type="entry name" value="PP-bd_ACP"/>
</dbReference>
<dbReference type="Gene3D" id="3.40.50.720">
    <property type="entry name" value="NAD(P)-binding Rossmann-like Domain"/>
    <property type="match status" value="1"/>
</dbReference>
<keyword evidence="6" id="KW-0511">Multifunctional enzyme</keyword>
<dbReference type="Pfam" id="PF02801">
    <property type="entry name" value="Ketoacyl-synt_C"/>
    <property type="match status" value="1"/>
</dbReference>
<dbReference type="PANTHER" id="PTHR43775:SF49">
    <property type="entry name" value="SYNTHASE, PUTATIVE (JCVI)-RELATED"/>
    <property type="match status" value="1"/>
</dbReference>
<evidence type="ECO:0000256" key="4">
    <source>
        <dbReference type="ARBA" id="ARBA00022679"/>
    </source>
</evidence>
<keyword evidence="2" id="KW-0597">Phosphoprotein</keyword>
<dbReference type="Pfam" id="PF16197">
    <property type="entry name" value="KAsynt_C_assoc"/>
    <property type="match status" value="1"/>
</dbReference>
<dbReference type="SMART" id="SM00822">
    <property type="entry name" value="PKS_KR"/>
    <property type="match status" value="1"/>
</dbReference>
<keyword evidence="5" id="KW-0521">NADP</keyword>
<dbReference type="InterPro" id="IPR042104">
    <property type="entry name" value="PKS_dehydratase_sf"/>
</dbReference>
<dbReference type="Gene3D" id="3.10.129.110">
    <property type="entry name" value="Polyketide synthase dehydratase"/>
    <property type="match status" value="1"/>
</dbReference>
<dbReference type="Gene3D" id="3.40.50.150">
    <property type="entry name" value="Vaccinia Virus protein VP39"/>
    <property type="match status" value="1"/>
</dbReference>
<dbReference type="PROSITE" id="PS52004">
    <property type="entry name" value="KS3_2"/>
    <property type="match status" value="1"/>
</dbReference>
<keyword evidence="4" id="KW-0808">Transferase</keyword>
<dbReference type="Pfam" id="PF08242">
    <property type="entry name" value="Methyltransf_12"/>
    <property type="match status" value="1"/>
</dbReference>
<dbReference type="CDD" id="cd00833">
    <property type="entry name" value="PKS"/>
    <property type="match status" value="1"/>
</dbReference>
<gene>
    <name evidence="12" type="ORF">ASPBRDRAFT_201415</name>
</gene>
<dbReference type="GO" id="GO:0006633">
    <property type="term" value="P:fatty acid biosynthetic process"/>
    <property type="evidence" value="ECO:0007669"/>
    <property type="project" value="TreeGrafter"/>
</dbReference>